<proteinExistence type="predicted"/>
<name>A0AAV7CS75_ENGPU</name>
<feature type="signal peptide" evidence="2">
    <location>
        <begin position="1"/>
        <end position="19"/>
    </location>
</feature>
<feature type="chain" id="PRO_5043328000" description="PTPRJ transmembrane domain-containing protein" evidence="2">
    <location>
        <begin position="20"/>
        <end position="251"/>
    </location>
</feature>
<dbReference type="Pfam" id="PF07353">
    <property type="entry name" value="Uroplakin_II"/>
    <property type="match status" value="1"/>
</dbReference>
<sequence length="251" mass="28485">MDLYLQLGLLLLVSVNVHAQTDISKYMPVITPSISANITDKSFVLVQPQCLFNNFNTTNVWLVIALNNSYLTLNDDNLSNPVSYSSFKNGRYEYYHTLVVSAKKYPCPTNGSVSEYLIQIGSDSSESCSKIQYCNGKLRNNQTYRARFVLLKSTGVFDKTMWSEEISLRQDVQFPENRVWPSGRSGGMIVLTSILSVLLAILLVSLIVALVFGSRNICWKRTMKNEKHLAAMDFMTRSTYRSQYQNMYANS</sequence>
<dbReference type="PANTHER" id="PTHR15446">
    <property type="entry name" value="UROPLAKIN III"/>
    <property type="match status" value="1"/>
</dbReference>
<feature type="domain" description="PTPRJ transmembrane" evidence="3">
    <location>
        <begin position="79"/>
        <end position="150"/>
    </location>
</feature>
<dbReference type="PANTHER" id="PTHR15446:SF2">
    <property type="entry name" value="UROPLAKIN-3B-LIKE PROTEIN 1-RELATED"/>
    <property type="match status" value="1"/>
</dbReference>
<dbReference type="Proteomes" id="UP000824782">
    <property type="component" value="Unassembled WGS sequence"/>
</dbReference>
<keyword evidence="1" id="KW-1133">Transmembrane helix</keyword>
<dbReference type="EMBL" id="WNYA01000002">
    <property type="protein sequence ID" value="KAG8587681.1"/>
    <property type="molecule type" value="Genomic_DNA"/>
</dbReference>
<feature type="transmembrane region" description="Helical" evidence="1">
    <location>
        <begin position="188"/>
        <end position="213"/>
    </location>
</feature>
<evidence type="ECO:0000313" key="4">
    <source>
        <dbReference type="EMBL" id="KAG8587681.1"/>
    </source>
</evidence>
<dbReference type="InterPro" id="IPR041201">
    <property type="entry name" value="PTPRJ_TM"/>
</dbReference>
<organism evidence="4 5">
    <name type="scientific">Engystomops pustulosus</name>
    <name type="common">Tungara frog</name>
    <name type="synonym">Physalaemus pustulosus</name>
    <dbReference type="NCBI Taxonomy" id="76066"/>
    <lineage>
        <taxon>Eukaryota</taxon>
        <taxon>Metazoa</taxon>
        <taxon>Chordata</taxon>
        <taxon>Craniata</taxon>
        <taxon>Vertebrata</taxon>
        <taxon>Euteleostomi</taxon>
        <taxon>Amphibia</taxon>
        <taxon>Batrachia</taxon>
        <taxon>Anura</taxon>
        <taxon>Neobatrachia</taxon>
        <taxon>Hyloidea</taxon>
        <taxon>Leptodactylidae</taxon>
        <taxon>Leiuperinae</taxon>
        <taxon>Engystomops</taxon>
    </lineage>
</organism>
<evidence type="ECO:0000259" key="3">
    <source>
        <dbReference type="Pfam" id="PF18861"/>
    </source>
</evidence>
<accession>A0AAV7CS75</accession>
<keyword evidence="1" id="KW-0472">Membrane</keyword>
<dbReference type="InterPro" id="IPR009952">
    <property type="entry name" value="Uroplakin-2"/>
</dbReference>
<dbReference type="AlphaFoldDB" id="A0AAV7CS75"/>
<evidence type="ECO:0000256" key="2">
    <source>
        <dbReference type="SAM" id="SignalP"/>
    </source>
</evidence>
<keyword evidence="2" id="KW-0732">Signal</keyword>
<dbReference type="Pfam" id="PF18861">
    <property type="entry name" value="PTP_tm"/>
    <property type="match status" value="1"/>
</dbReference>
<comment type="caution">
    <text evidence="4">The sequence shown here is derived from an EMBL/GenBank/DDBJ whole genome shotgun (WGS) entry which is preliminary data.</text>
</comment>
<keyword evidence="5" id="KW-1185">Reference proteome</keyword>
<keyword evidence="1" id="KW-0812">Transmembrane</keyword>
<reference evidence="4" key="1">
    <citation type="thesis" date="2020" institute="ProQuest LLC" country="789 East Eisenhower Parkway, Ann Arbor, MI, USA">
        <title>Comparative Genomics and Chromosome Evolution.</title>
        <authorList>
            <person name="Mudd A.B."/>
        </authorList>
    </citation>
    <scope>NUCLEOTIDE SEQUENCE</scope>
    <source>
        <strain evidence="4">237g6f4</strain>
        <tissue evidence="4">Blood</tissue>
    </source>
</reference>
<dbReference type="InterPro" id="IPR024831">
    <property type="entry name" value="Uroplakin-3"/>
</dbReference>
<evidence type="ECO:0000313" key="5">
    <source>
        <dbReference type="Proteomes" id="UP000824782"/>
    </source>
</evidence>
<dbReference type="GO" id="GO:0016020">
    <property type="term" value="C:membrane"/>
    <property type="evidence" value="ECO:0007669"/>
    <property type="project" value="TreeGrafter"/>
</dbReference>
<evidence type="ECO:0000256" key="1">
    <source>
        <dbReference type="SAM" id="Phobius"/>
    </source>
</evidence>
<gene>
    <name evidence="4" type="ORF">GDO81_005749</name>
</gene>
<protein>
    <recommendedName>
        <fullName evidence="3">PTPRJ transmembrane domain-containing protein</fullName>
    </recommendedName>
</protein>